<evidence type="ECO:0000256" key="8">
    <source>
        <dbReference type="ARBA" id="ARBA00022857"/>
    </source>
</evidence>
<dbReference type="Proteomes" id="UP000232323">
    <property type="component" value="Unassembled WGS sequence"/>
</dbReference>
<keyword evidence="10" id="KW-0560">Oxidoreductase</keyword>
<evidence type="ECO:0000259" key="17">
    <source>
        <dbReference type="Pfam" id="PF02544"/>
    </source>
</evidence>
<keyword evidence="6" id="KW-0256">Endoplasmic reticulum</keyword>
<evidence type="ECO:0000256" key="14">
    <source>
        <dbReference type="ARBA" id="ARBA00048164"/>
    </source>
</evidence>
<feature type="transmembrane region" description="Helical" evidence="16">
    <location>
        <begin position="111"/>
        <end position="129"/>
    </location>
</feature>
<dbReference type="UniPathway" id="UPA00381"/>
<comment type="function">
    <text evidence="16">Involved in a reduction step in the biosynthesis of the plant steroid, brassinolide.</text>
</comment>
<feature type="transmembrane region" description="Helical" evidence="16">
    <location>
        <begin position="141"/>
        <end position="161"/>
    </location>
</feature>
<evidence type="ECO:0000256" key="12">
    <source>
        <dbReference type="ARBA" id="ARBA00023136"/>
    </source>
</evidence>
<dbReference type="FunFam" id="1.20.120.1630:FF:000002">
    <property type="entry name" value="Steroid 5 alpha-reductase 1"/>
    <property type="match status" value="1"/>
</dbReference>
<keyword evidence="16" id="KW-0752">Steroid biosynthesis</keyword>
<dbReference type="OrthoDB" id="5788137at2759"/>
<keyword evidence="9 16" id="KW-1133">Transmembrane helix</keyword>
<evidence type="ECO:0000313" key="18">
    <source>
        <dbReference type="EMBL" id="GAX74795.1"/>
    </source>
</evidence>
<evidence type="ECO:0000256" key="3">
    <source>
        <dbReference type="ARBA" id="ARBA00007742"/>
    </source>
</evidence>
<dbReference type="GO" id="GO:0030154">
    <property type="term" value="P:cell differentiation"/>
    <property type="evidence" value="ECO:0007669"/>
    <property type="project" value="UniProtKB-KW"/>
</dbReference>
<dbReference type="PANTHER" id="PTHR10556">
    <property type="entry name" value="3-OXO-5-ALPHA-STEROID 4-DEHYDROGENASE"/>
    <property type="match status" value="1"/>
</dbReference>
<keyword evidence="16" id="KW-0444">Lipid biosynthesis</keyword>
<keyword evidence="11" id="KW-0443">Lipid metabolism</keyword>
<dbReference type="InterPro" id="IPR016636">
    <property type="entry name" value="3-oxo-5-alpha-steroid_4-DH"/>
</dbReference>
<dbReference type="InterPro" id="IPR039357">
    <property type="entry name" value="SRD5A/TECR"/>
</dbReference>
<dbReference type="Pfam" id="PF02544">
    <property type="entry name" value="Steroid_dh"/>
    <property type="match status" value="1"/>
</dbReference>
<proteinExistence type="inferred from homology"/>
<keyword evidence="16" id="KW-1069">Brassinosteroid biosynthesis</keyword>
<keyword evidence="8" id="KW-0521">NADP</keyword>
<dbReference type="EC" id="1.3.1.22" evidence="16"/>
<evidence type="ECO:0000256" key="2">
    <source>
        <dbReference type="ARBA" id="ARBA00004524"/>
    </source>
</evidence>
<keyword evidence="7" id="KW-0492">Microsome</keyword>
<evidence type="ECO:0000256" key="9">
    <source>
        <dbReference type="ARBA" id="ARBA00022989"/>
    </source>
</evidence>
<comment type="pathway">
    <text evidence="16">Plant hormone biosynthesis; brassinosteroid biosynthesis.</text>
</comment>
<keyword evidence="4 16" id="KW-0812">Transmembrane</keyword>
<evidence type="ECO:0000256" key="1">
    <source>
        <dbReference type="ARBA" id="ARBA00004477"/>
    </source>
</evidence>
<evidence type="ECO:0000256" key="4">
    <source>
        <dbReference type="ARBA" id="ARBA00022692"/>
    </source>
</evidence>
<evidence type="ECO:0000256" key="11">
    <source>
        <dbReference type="ARBA" id="ARBA00023098"/>
    </source>
</evidence>
<dbReference type="EMBL" id="BEGY01000009">
    <property type="protein sequence ID" value="GAX74795.1"/>
    <property type="molecule type" value="Genomic_DNA"/>
</dbReference>
<evidence type="ECO:0000256" key="13">
    <source>
        <dbReference type="ARBA" id="ARBA00037789"/>
    </source>
</evidence>
<name>A0A250WVG5_9CHLO</name>
<dbReference type="GO" id="GO:0047751">
    <property type="term" value="F:3-oxo-5-alpha-steroid 4-dehydrogenase (NADP+) activity"/>
    <property type="evidence" value="ECO:0007669"/>
    <property type="project" value="UniProtKB-EC"/>
</dbReference>
<dbReference type="AlphaFoldDB" id="A0A250WVG5"/>
<evidence type="ECO:0000256" key="6">
    <source>
        <dbReference type="ARBA" id="ARBA00022824"/>
    </source>
</evidence>
<dbReference type="GO" id="GO:0005789">
    <property type="term" value="C:endoplasmic reticulum membrane"/>
    <property type="evidence" value="ECO:0007669"/>
    <property type="project" value="UniProtKB-SubCell"/>
</dbReference>
<keyword evidence="5" id="KW-0221">Differentiation</keyword>
<evidence type="ECO:0000256" key="15">
    <source>
        <dbReference type="ARBA" id="ARBA00049166"/>
    </source>
</evidence>
<feature type="transmembrane region" description="Helical" evidence="16">
    <location>
        <begin position="51"/>
        <end position="73"/>
    </location>
</feature>
<gene>
    <name evidence="18" type="ORF">CEUSTIGMA_g2242.t1</name>
</gene>
<evidence type="ECO:0000256" key="7">
    <source>
        <dbReference type="ARBA" id="ARBA00022848"/>
    </source>
</evidence>
<comment type="subcellular location">
    <subcellularLocation>
        <location evidence="1">Endoplasmic reticulum membrane</location>
        <topology evidence="1">Multi-pass membrane protein</topology>
    </subcellularLocation>
    <subcellularLocation>
        <location evidence="2">Microsome membrane</location>
    </subcellularLocation>
</comment>
<dbReference type="Gene3D" id="1.20.120.1630">
    <property type="match status" value="1"/>
</dbReference>
<comment type="caution">
    <text evidence="18">The sequence shown here is derived from an EMBL/GenBank/DDBJ whole genome shotgun (WGS) entry which is preliminary data.</text>
</comment>
<feature type="transmembrane region" description="Helical" evidence="16">
    <location>
        <begin position="12"/>
        <end position="31"/>
    </location>
</feature>
<dbReference type="STRING" id="1157962.A0A250WVG5"/>
<keyword evidence="19" id="KW-1185">Reference proteome</keyword>
<dbReference type="PROSITE" id="PS50244">
    <property type="entry name" value="S5A_REDUCTASE"/>
    <property type="match status" value="1"/>
</dbReference>
<keyword evidence="12 16" id="KW-0472">Membrane</keyword>
<dbReference type="PIRSF" id="PIRSF015596">
    <property type="entry name" value="5_alpha-SR2"/>
    <property type="match status" value="1"/>
</dbReference>
<comment type="catalytic activity">
    <reaction evidence="15">
        <text>androst-4-ene-3,17-dione + NADPH + H(+) = 5alpha-androstan-3,17-dione + NADP(+)</text>
        <dbReference type="Rhea" id="RHEA:50816"/>
        <dbReference type="ChEBI" id="CHEBI:15378"/>
        <dbReference type="ChEBI" id="CHEBI:15994"/>
        <dbReference type="ChEBI" id="CHEBI:16422"/>
        <dbReference type="ChEBI" id="CHEBI:57783"/>
        <dbReference type="ChEBI" id="CHEBI:58349"/>
    </reaction>
    <physiologicalReaction direction="left-to-right" evidence="15">
        <dbReference type="Rhea" id="RHEA:50817"/>
    </physiologicalReaction>
</comment>
<evidence type="ECO:0000256" key="5">
    <source>
        <dbReference type="ARBA" id="ARBA00022782"/>
    </source>
</evidence>
<dbReference type="GO" id="GO:0016132">
    <property type="term" value="P:brassinosteroid biosynthetic process"/>
    <property type="evidence" value="ECO:0007669"/>
    <property type="project" value="UniProtKB-UniPathway"/>
</dbReference>
<dbReference type="InterPro" id="IPR001104">
    <property type="entry name" value="3-oxo-5_a-steroid_4-DH_C"/>
</dbReference>
<comment type="function">
    <text evidence="13">Converts testosterone into 5-alpha-dihydrotestosterone and progesterone or corticosterone into their corresponding 5-alpha-3-oxosteroids. It plays a central role in sexual differentiation and androgen physiology.</text>
</comment>
<protein>
    <recommendedName>
        <fullName evidence="16">Steroid 5-alpha-reductase DET2</fullName>
        <ecNumber evidence="16">1.3.1.22</ecNumber>
    </recommendedName>
</protein>
<evidence type="ECO:0000313" key="19">
    <source>
        <dbReference type="Proteomes" id="UP000232323"/>
    </source>
</evidence>
<comment type="similarity">
    <text evidence="3 16">Belongs to the steroid 5-alpha reductase family.</text>
</comment>
<dbReference type="PANTHER" id="PTHR10556:SF57">
    <property type="entry name" value="3-OXO-5-ALPHA-STEROID 4-DEHYDROGENASE 1"/>
    <property type="match status" value="1"/>
</dbReference>
<sequence length="257" mass="28912">MDITVDTLHDWATWSMIPVGILSFVSLFFQVAPYGRYSAGGAWGPLINAKIAWMLWEMPALAIPAILLWTSGVDSLITNLLSKRTLLATCFMTHYFYRAVIYPMMTRGGKPAPLSVAFLGGMFCVWNGFVQGWYITRYVPLDAPISMSTAVGALIWLWGWLNVVRADTTLIGLRKPGETGYKIPRGGLFELVSAANYFAEIVEWSGYALAAGSLPALSFAVFTFCNVGPRGWRHHKWYLQKFEDYPKHRHAVIPYIW</sequence>
<comment type="catalytic activity">
    <reaction evidence="14 16">
        <text>a 3-oxo-5alpha-steroid + NADP(+) = a 3-oxo-Delta(4)-steroid + NADPH + H(+)</text>
        <dbReference type="Rhea" id="RHEA:54384"/>
        <dbReference type="ChEBI" id="CHEBI:13601"/>
        <dbReference type="ChEBI" id="CHEBI:15378"/>
        <dbReference type="ChEBI" id="CHEBI:47909"/>
        <dbReference type="ChEBI" id="CHEBI:57783"/>
        <dbReference type="ChEBI" id="CHEBI:58349"/>
        <dbReference type="EC" id="1.3.1.22"/>
    </reaction>
</comment>
<evidence type="ECO:0000256" key="16">
    <source>
        <dbReference type="PIRNR" id="PIRNR015596"/>
    </source>
</evidence>
<feature type="domain" description="3-oxo-5-alpha-steroid 4-dehydrogenase C-terminal" evidence="17">
    <location>
        <begin position="111"/>
        <end position="257"/>
    </location>
</feature>
<organism evidence="18 19">
    <name type="scientific">Chlamydomonas eustigma</name>
    <dbReference type="NCBI Taxonomy" id="1157962"/>
    <lineage>
        <taxon>Eukaryota</taxon>
        <taxon>Viridiplantae</taxon>
        <taxon>Chlorophyta</taxon>
        <taxon>core chlorophytes</taxon>
        <taxon>Chlorophyceae</taxon>
        <taxon>CS clade</taxon>
        <taxon>Chlamydomonadales</taxon>
        <taxon>Chlamydomonadaceae</taxon>
        <taxon>Chlamydomonas</taxon>
    </lineage>
</organism>
<reference evidence="18 19" key="1">
    <citation type="submission" date="2017-08" db="EMBL/GenBank/DDBJ databases">
        <title>Acidophilic green algal genome provides insights into adaptation to an acidic environment.</title>
        <authorList>
            <person name="Hirooka S."/>
            <person name="Hirose Y."/>
            <person name="Kanesaki Y."/>
            <person name="Higuchi S."/>
            <person name="Fujiwara T."/>
            <person name="Onuma R."/>
            <person name="Era A."/>
            <person name="Ohbayashi R."/>
            <person name="Uzuka A."/>
            <person name="Nozaki H."/>
            <person name="Yoshikawa H."/>
            <person name="Miyagishima S.Y."/>
        </authorList>
    </citation>
    <scope>NUCLEOTIDE SEQUENCE [LARGE SCALE GENOMIC DNA]</scope>
    <source>
        <strain evidence="18 19">NIES-2499</strain>
    </source>
</reference>
<evidence type="ECO:0000256" key="10">
    <source>
        <dbReference type="ARBA" id="ARBA00023002"/>
    </source>
</evidence>
<accession>A0A250WVG5</accession>